<protein>
    <submittedName>
        <fullName evidence="2">Uncharacterized protein</fullName>
    </submittedName>
</protein>
<proteinExistence type="predicted"/>
<feature type="region of interest" description="Disordered" evidence="1">
    <location>
        <begin position="218"/>
        <end position="257"/>
    </location>
</feature>
<dbReference type="RefSeq" id="WP_027229161.1">
    <property type="nucleotide sequence ID" value="NZ_CP017601.1"/>
</dbReference>
<evidence type="ECO:0000313" key="3">
    <source>
        <dbReference type="Proteomes" id="UP000239239"/>
    </source>
</evidence>
<feature type="compositionally biased region" description="Basic and acidic residues" evidence="1">
    <location>
        <begin position="218"/>
        <end position="248"/>
    </location>
</feature>
<dbReference type="Proteomes" id="UP000239239">
    <property type="component" value="Unassembled WGS sequence"/>
</dbReference>
<accession>A0A2S6EXP7</accession>
<comment type="caution">
    <text evidence="2">The sequence shown here is derived from an EMBL/GenBank/DDBJ whole genome shotgun (WGS) entry which is preliminary data.</text>
</comment>
<dbReference type="AlphaFoldDB" id="A0A2S6EXP7"/>
<dbReference type="Pfam" id="PF18686">
    <property type="entry name" value="DUF5636"/>
    <property type="match status" value="1"/>
</dbReference>
<reference evidence="2 3" key="1">
    <citation type="submission" date="2018-02" db="EMBL/GenBank/DDBJ databases">
        <title>Draft genome sequences of four Legionella pneumophila clinical strains isolated in Ontario.</title>
        <authorList>
            <person name="Fortuna A."/>
            <person name="Ramnarine R."/>
            <person name="Li A."/>
            <person name="Frantz C."/>
            <person name="Mallo G."/>
        </authorList>
    </citation>
    <scope>NUCLEOTIDE SEQUENCE [LARGE SCALE GENOMIC DNA]</scope>
    <source>
        <strain evidence="2 3">LG61</strain>
    </source>
</reference>
<organism evidence="2 3">
    <name type="scientific">Legionella pneumophila</name>
    <dbReference type="NCBI Taxonomy" id="446"/>
    <lineage>
        <taxon>Bacteria</taxon>
        <taxon>Pseudomonadati</taxon>
        <taxon>Pseudomonadota</taxon>
        <taxon>Gammaproteobacteria</taxon>
        <taxon>Legionellales</taxon>
        <taxon>Legionellaceae</taxon>
        <taxon>Legionella</taxon>
    </lineage>
</organism>
<dbReference type="InterPro" id="IPR040708">
    <property type="entry name" value="DUF5636"/>
</dbReference>
<evidence type="ECO:0000313" key="2">
    <source>
        <dbReference type="EMBL" id="PPK29958.1"/>
    </source>
</evidence>
<sequence>MFFSKDEKNPIKRALQGELLQDEPFIQLCTKIENYLMDTEAVNEQLIELNEQLTMRLKEKGLKPGEKGATKQLRTLIQEILTEAGFREGMLQTIGNKPLKKEDFMFLVSSGFMLKDSSLRASSHGELTHAIQWCLIILKQKKDSSFLENIPTSEICDRIYKKLGHQDSSNPNYPFTCWDVLIDKLGEIDSRSPEWLSDHIQNDEDQIFPVLREVIKNRTEKGKTEENKGKLQKKLENPPEHYEKHEEIENILMPKPK</sequence>
<name>A0A2S6EXP7_LEGPN</name>
<dbReference type="EMBL" id="PQWY01000015">
    <property type="protein sequence ID" value="PPK29958.1"/>
    <property type="molecule type" value="Genomic_DNA"/>
</dbReference>
<gene>
    <name evidence="2" type="ORF">C3928_09980</name>
</gene>
<dbReference type="OrthoDB" id="5647528at2"/>
<evidence type="ECO:0000256" key="1">
    <source>
        <dbReference type="SAM" id="MobiDB-lite"/>
    </source>
</evidence>